<dbReference type="SUPFAM" id="SSF53901">
    <property type="entry name" value="Thiolase-like"/>
    <property type="match status" value="1"/>
</dbReference>
<dbReference type="GO" id="GO:0005829">
    <property type="term" value="C:cytosol"/>
    <property type="evidence" value="ECO:0007669"/>
    <property type="project" value="TreeGrafter"/>
</dbReference>
<keyword evidence="1" id="KW-0808">Transferase</keyword>
<dbReference type="InterPro" id="IPR014031">
    <property type="entry name" value="Ketoacyl_synth_C"/>
</dbReference>
<accession>A0A919F0E6</accession>
<keyword evidence="5" id="KW-1185">Reference proteome</keyword>
<keyword evidence="2" id="KW-0812">Transmembrane</keyword>
<dbReference type="GO" id="GO:0004315">
    <property type="term" value="F:3-oxoacyl-[acyl-carrier-protein] synthase activity"/>
    <property type="evidence" value="ECO:0007669"/>
    <property type="project" value="TreeGrafter"/>
</dbReference>
<evidence type="ECO:0000256" key="2">
    <source>
        <dbReference type="SAM" id="Phobius"/>
    </source>
</evidence>
<sequence length="96" mass="10291">MKRALGHHAYDTPMSSIKSMVGHSLGAIGAIELVACVLALVKQVVPPTANYEIPDPECDLDYVPRVARERKLTSVLSVGSGFGGFQSAVILTRPRE</sequence>
<protein>
    <recommendedName>
        <fullName evidence="3">Beta-ketoacyl synthase C-terminal domain-containing protein</fullName>
    </recommendedName>
</protein>
<evidence type="ECO:0000256" key="1">
    <source>
        <dbReference type="ARBA" id="ARBA00022679"/>
    </source>
</evidence>
<evidence type="ECO:0000313" key="4">
    <source>
        <dbReference type="EMBL" id="GHG67298.1"/>
    </source>
</evidence>
<dbReference type="Gene3D" id="3.40.47.10">
    <property type="match status" value="1"/>
</dbReference>
<reference evidence="5" key="1">
    <citation type="journal article" date="2019" name="Int. J. Syst. Evol. Microbiol.">
        <title>The Global Catalogue of Microorganisms (GCM) 10K type strain sequencing project: providing services to taxonomists for standard genome sequencing and annotation.</title>
        <authorList>
            <consortium name="The Broad Institute Genomics Platform"/>
            <consortium name="The Broad Institute Genome Sequencing Center for Infectious Disease"/>
            <person name="Wu L."/>
            <person name="Ma J."/>
        </authorList>
    </citation>
    <scope>NUCLEOTIDE SEQUENCE [LARGE SCALE GENOMIC DNA]</scope>
    <source>
        <strain evidence="5">JCM 4253</strain>
    </source>
</reference>
<dbReference type="GO" id="GO:0006633">
    <property type="term" value="P:fatty acid biosynthetic process"/>
    <property type="evidence" value="ECO:0007669"/>
    <property type="project" value="TreeGrafter"/>
</dbReference>
<dbReference type="AlphaFoldDB" id="A0A919F0E6"/>
<dbReference type="PANTHER" id="PTHR11712">
    <property type="entry name" value="POLYKETIDE SYNTHASE-RELATED"/>
    <property type="match status" value="1"/>
</dbReference>
<organism evidence="4 5">
    <name type="scientific">Streptomyces capoamus</name>
    <dbReference type="NCBI Taxonomy" id="68183"/>
    <lineage>
        <taxon>Bacteria</taxon>
        <taxon>Bacillati</taxon>
        <taxon>Actinomycetota</taxon>
        <taxon>Actinomycetes</taxon>
        <taxon>Kitasatosporales</taxon>
        <taxon>Streptomycetaceae</taxon>
        <taxon>Streptomyces</taxon>
    </lineage>
</organism>
<feature type="transmembrane region" description="Helical" evidence="2">
    <location>
        <begin position="21"/>
        <end position="41"/>
    </location>
</feature>
<evidence type="ECO:0000259" key="3">
    <source>
        <dbReference type="Pfam" id="PF02801"/>
    </source>
</evidence>
<dbReference type="EMBL" id="BNBF01000022">
    <property type="protein sequence ID" value="GHG67298.1"/>
    <property type="molecule type" value="Genomic_DNA"/>
</dbReference>
<keyword evidence="2" id="KW-1133">Transmembrane helix</keyword>
<dbReference type="InterPro" id="IPR000794">
    <property type="entry name" value="Beta-ketoacyl_synthase"/>
</dbReference>
<gene>
    <name evidence="4" type="ORF">GCM10018980_60330</name>
</gene>
<dbReference type="Pfam" id="PF02801">
    <property type="entry name" value="Ketoacyl-synt_C"/>
    <property type="match status" value="1"/>
</dbReference>
<dbReference type="InterPro" id="IPR016039">
    <property type="entry name" value="Thiolase-like"/>
</dbReference>
<dbReference type="PANTHER" id="PTHR11712:SF336">
    <property type="entry name" value="3-OXOACYL-[ACYL-CARRIER-PROTEIN] SYNTHASE, MITOCHONDRIAL"/>
    <property type="match status" value="1"/>
</dbReference>
<keyword evidence="2" id="KW-0472">Membrane</keyword>
<feature type="domain" description="Beta-ketoacyl synthase C-terminal" evidence="3">
    <location>
        <begin position="2"/>
        <end position="52"/>
    </location>
</feature>
<dbReference type="Proteomes" id="UP000619355">
    <property type="component" value="Unassembled WGS sequence"/>
</dbReference>
<evidence type="ECO:0000313" key="5">
    <source>
        <dbReference type="Proteomes" id="UP000619355"/>
    </source>
</evidence>
<name>A0A919F0E6_9ACTN</name>
<comment type="caution">
    <text evidence="4">The sequence shown here is derived from an EMBL/GenBank/DDBJ whole genome shotgun (WGS) entry which is preliminary data.</text>
</comment>
<proteinExistence type="predicted"/>